<dbReference type="HOGENOM" id="CLU_050669_0_1_7"/>
<dbReference type="GO" id="GO:0045259">
    <property type="term" value="C:proton-transporting ATP synthase complex"/>
    <property type="evidence" value="ECO:0007669"/>
    <property type="project" value="UniProtKB-KW"/>
</dbReference>
<dbReference type="PRINTS" id="PR00126">
    <property type="entry name" value="ATPASEGAMMA"/>
</dbReference>
<dbReference type="FunFam" id="1.10.287.80:FF:000003">
    <property type="entry name" value="ATP synthase gamma chain, chloroplastic"/>
    <property type="match status" value="1"/>
</dbReference>
<dbReference type="PANTHER" id="PTHR11693">
    <property type="entry name" value="ATP SYNTHASE GAMMA CHAIN"/>
    <property type="match status" value="1"/>
</dbReference>
<keyword evidence="7 11" id="KW-0472">Membrane</keyword>
<dbReference type="Gene3D" id="1.10.287.80">
    <property type="entry name" value="ATP synthase, gamma subunit, helix hairpin domain"/>
    <property type="match status" value="1"/>
</dbReference>
<dbReference type="Proteomes" id="UP000019141">
    <property type="component" value="Unassembled WGS sequence"/>
</dbReference>
<dbReference type="EMBL" id="AZHW01000499">
    <property type="protein sequence ID" value="ETW98942.1"/>
    <property type="molecule type" value="Genomic_DNA"/>
</dbReference>
<keyword evidence="8 11" id="KW-0139">CF(1)</keyword>
<evidence type="ECO:0000256" key="2">
    <source>
        <dbReference type="ARBA" id="ARBA00004170"/>
    </source>
</evidence>
<reference evidence="12 13" key="1">
    <citation type="journal article" date="2014" name="Nature">
        <title>An environmental bacterial taxon with a large and distinct metabolic repertoire.</title>
        <authorList>
            <person name="Wilson M.C."/>
            <person name="Mori T."/>
            <person name="Ruckert C."/>
            <person name="Uria A.R."/>
            <person name="Helf M.J."/>
            <person name="Takada K."/>
            <person name="Gernert C."/>
            <person name="Steffens U.A."/>
            <person name="Heycke N."/>
            <person name="Schmitt S."/>
            <person name="Rinke C."/>
            <person name="Helfrich E.J."/>
            <person name="Brachmann A.O."/>
            <person name="Gurgui C."/>
            <person name="Wakimoto T."/>
            <person name="Kracht M."/>
            <person name="Crusemann M."/>
            <person name="Hentschel U."/>
            <person name="Abe I."/>
            <person name="Matsunaga S."/>
            <person name="Kalinowski J."/>
            <person name="Takeyama H."/>
            <person name="Piel J."/>
        </authorList>
    </citation>
    <scope>NUCLEOTIDE SEQUENCE [LARGE SCALE GENOMIC DNA]</scope>
    <source>
        <strain evidence="13">TSY1</strain>
    </source>
</reference>
<comment type="subunit">
    <text evidence="11">F-type ATPases have 2 components, CF(1) - the catalytic core - and CF(0) - the membrane proton channel. CF(1) has five subunits: alpha(3), beta(3), gamma(1), delta(1), epsilon(1). CF(0) has three main subunits: a, b and c.</text>
</comment>
<comment type="similarity">
    <text evidence="3 11">Belongs to the ATPase gamma chain family.</text>
</comment>
<keyword evidence="5 11" id="KW-0375">Hydrogen ion transport</keyword>
<keyword evidence="9 11" id="KW-0066">ATP synthesis</keyword>
<evidence type="ECO:0000256" key="11">
    <source>
        <dbReference type="HAMAP-Rule" id="MF_00815"/>
    </source>
</evidence>
<dbReference type="PANTHER" id="PTHR11693:SF22">
    <property type="entry name" value="ATP SYNTHASE SUBUNIT GAMMA, MITOCHONDRIAL"/>
    <property type="match status" value="1"/>
</dbReference>
<dbReference type="GO" id="GO:0005524">
    <property type="term" value="F:ATP binding"/>
    <property type="evidence" value="ECO:0007669"/>
    <property type="project" value="UniProtKB-UniRule"/>
</dbReference>
<dbReference type="PIRSF" id="PIRSF039089">
    <property type="entry name" value="ATP_synthase_gamma"/>
    <property type="match status" value="1"/>
</dbReference>
<dbReference type="GO" id="GO:0009579">
    <property type="term" value="C:thylakoid"/>
    <property type="evidence" value="ECO:0007669"/>
    <property type="project" value="UniProtKB-SubCell"/>
</dbReference>
<evidence type="ECO:0000313" key="13">
    <source>
        <dbReference type="Proteomes" id="UP000019141"/>
    </source>
</evidence>
<dbReference type="GO" id="GO:0046933">
    <property type="term" value="F:proton-transporting ATP synthase activity, rotational mechanism"/>
    <property type="evidence" value="ECO:0007669"/>
    <property type="project" value="UniProtKB-UniRule"/>
</dbReference>
<evidence type="ECO:0000256" key="9">
    <source>
        <dbReference type="ARBA" id="ARBA00023310"/>
    </source>
</evidence>
<dbReference type="AlphaFoldDB" id="W4LLT4"/>
<protein>
    <recommendedName>
        <fullName evidence="11">ATP synthase gamma chain</fullName>
    </recommendedName>
    <alternativeName>
        <fullName evidence="11">ATP synthase F1 sector gamma subunit</fullName>
    </alternativeName>
    <alternativeName>
        <fullName evidence="11">F-ATPase gamma subunit</fullName>
    </alternativeName>
</protein>
<dbReference type="HAMAP" id="MF_00815">
    <property type="entry name" value="ATP_synth_gamma_bact"/>
    <property type="match status" value="1"/>
</dbReference>
<keyword evidence="13" id="KW-1185">Reference proteome</keyword>
<evidence type="ECO:0000256" key="3">
    <source>
        <dbReference type="ARBA" id="ARBA00007681"/>
    </source>
</evidence>
<evidence type="ECO:0000256" key="5">
    <source>
        <dbReference type="ARBA" id="ARBA00022781"/>
    </source>
</evidence>
<dbReference type="Gene3D" id="3.40.1380.10">
    <property type="match status" value="1"/>
</dbReference>
<dbReference type="PROSITE" id="PS00153">
    <property type="entry name" value="ATPASE_GAMMA"/>
    <property type="match status" value="1"/>
</dbReference>
<comment type="caution">
    <text evidence="12">The sequence shown here is derived from an EMBL/GenBank/DDBJ whole genome shotgun (WGS) entry which is preliminary data.</text>
</comment>
<proteinExistence type="inferred from homology"/>
<keyword evidence="11" id="KW-1003">Cell membrane</keyword>
<comment type="function">
    <text evidence="1 11">Produces ATP from ADP in the presence of a proton gradient across the membrane. The gamma chain is believed to be important in regulating ATPase activity and the flow of protons through the CF(0) complex.</text>
</comment>
<evidence type="ECO:0000256" key="8">
    <source>
        <dbReference type="ARBA" id="ARBA00023196"/>
    </source>
</evidence>
<dbReference type="Pfam" id="PF00231">
    <property type="entry name" value="ATP-synt"/>
    <property type="match status" value="1"/>
</dbReference>
<evidence type="ECO:0000313" key="12">
    <source>
        <dbReference type="EMBL" id="ETW98942.1"/>
    </source>
</evidence>
<dbReference type="InterPro" id="IPR035968">
    <property type="entry name" value="ATP_synth_F1_ATPase_gsu"/>
</dbReference>
<dbReference type="NCBIfam" id="TIGR01146">
    <property type="entry name" value="ATPsyn_F1gamma"/>
    <property type="match status" value="1"/>
</dbReference>
<dbReference type="SUPFAM" id="SSF52943">
    <property type="entry name" value="ATP synthase (F1-ATPase), gamma subunit"/>
    <property type="match status" value="1"/>
</dbReference>
<dbReference type="CDD" id="cd12151">
    <property type="entry name" value="F1-ATPase_gamma"/>
    <property type="match status" value="1"/>
</dbReference>
<dbReference type="InterPro" id="IPR000131">
    <property type="entry name" value="ATP_synth_F1_gsu"/>
</dbReference>
<keyword evidence="6 11" id="KW-0406">Ion transport</keyword>
<sequence length="288" mass="32344">MPSLRDIRRRISSVKNTQQITNAMKMVSAAKLQRAQDRVMATRPYSERMSYVVEHLEARVKPSAHPLLTPREEGKTLLVLLTSDRGLCGGFNSNVQRRAMDEIRELSESGEVDIIAIGKKGRDFLGYRQVETLESHIEMFIRQVSYDQAQDIAAKLFKAFEEDGYRQIIVLYNKFNSAISQEVTALRLLPMSGLEDPDADPQESYDYLYEPSAPAVLDSLLRKQVEIQLFQIFQESFAGEHGARMTAMDSATSNASEMIASLTLTFNRARQAAITTELIEVVSGADAL</sequence>
<evidence type="ECO:0000256" key="6">
    <source>
        <dbReference type="ARBA" id="ARBA00023065"/>
    </source>
</evidence>
<evidence type="ECO:0000256" key="4">
    <source>
        <dbReference type="ARBA" id="ARBA00022448"/>
    </source>
</evidence>
<dbReference type="InterPro" id="IPR023632">
    <property type="entry name" value="ATP_synth_F1_gsu_CS"/>
</dbReference>
<keyword evidence="4 11" id="KW-0813">Transport</keyword>
<accession>W4LLT4</accession>
<evidence type="ECO:0000256" key="10">
    <source>
        <dbReference type="ARBA" id="ARBA00060385"/>
    </source>
</evidence>
<dbReference type="GO" id="GO:0005886">
    <property type="term" value="C:plasma membrane"/>
    <property type="evidence" value="ECO:0007669"/>
    <property type="project" value="UniProtKB-SubCell"/>
</dbReference>
<dbReference type="PATRIC" id="fig|1429438.4.peg.3312"/>
<name>W4LLT4_ENTF1</name>
<evidence type="ECO:0000256" key="1">
    <source>
        <dbReference type="ARBA" id="ARBA00003456"/>
    </source>
</evidence>
<organism evidence="12 13">
    <name type="scientific">Entotheonella factor</name>
    <dbReference type="NCBI Taxonomy" id="1429438"/>
    <lineage>
        <taxon>Bacteria</taxon>
        <taxon>Pseudomonadati</taxon>
        <taxon>Nitrospinota/Tectimicrobiota group</taxon>
        <taxon>Candidatus Tectimicrobiota</taxon>
        <taxon>Candidatus Entotheonellia</taxon>
        <taxon>Candidatus Entotheonellales</taxon>
        <taxon>Candidatus Entotheonellaceae</taxon>
        <taxon>Candidatus Entotheonella</taxon>
    </lineage>
</organism>
<dbReference type="GO" id="GO:0042777">
    <property type="term" value="P:proton motive force-driven plasma membrane ATP synthesis"/>
    <property type="evidence" value="ECO:0007669"/>
    <property type="project" value="UniProtKB-UniRule"/>
</dbReference>
<gene>
    <name evidence="11" type="primary">atpG</name>
    <name evidence="12" type="ORF">ETSY1_16820</name>
</gene>
<evidence type="ECO:0000256" key="7">
    <source>
        <dbReference type="ARBA" id="ARBA00023136"/>
    </source>
</evidence>
<comment type="subcellular location">
    <subcellularLocation>
        <location evidence="11">Cell membrane</location>
        <topology evidence="11">Peripheral membrane protein</topology>
    </subcellularLocation>
    <subcellularLocation>
        <location evidence="2">Membrane</location>
        <topology evidence="2">Peripheral membrane protein</topology>
    </subcellularLocation>
    <subcellularLocation>
        <location evidence="10">Thylakoid</location>
    </subcellularLocation>
</comment>